<feature type="transmembrane region" description="Helical" evidence="6">
    <location>
        <begin position="164"/>
        <end position="185"/>
    </location>
</feature>
<feature type="transmembrane region" description="Helical" evidence="6">
    <location>
        <begin position="400"/>
        <end position="423"/>
    </location>
</feature>
<feature type="transmembrane region" description="Helical" evidence="6">
    <location>
        <begin position="73"/>
        <end position="95"/>
    </location>
</feature>
<keyword evidence="4 6" id="KW-0472">Membrane</keyword>
<feature type="transmembrane region" description="Helical" evidence="6">
    <location>
        <begin position="191"/>
        <end position="211"/>
    </location>
</feature>
<evidence type="ECO:0000256" key="1">
    <source>
        <dbReference type="ARBA" id="ARBA00004141"/>
    </source>
</evidence>
<evidence type="ECO:0000256" key="6">
    <source>
        <dbReference type="SAM" id="Phobius"/>
    </source>
</evidence>
<dbReference type="AlphaFoldDB" id="A0A135RTZ2"/>
<name>A0A135RTZ2_9PEZI</name>
<feature type="transmembrane region" description="Helical" evidence="6">
    <location>
        <begin position="34"/>
        <end position="53"/>
    </location>
</feature>
<keyword evidence="9" id="KW-1185">Reference proteome</keyword>
<dbReference type="Gene3D" id="1.20.1720.10">
    <property type="entry name" value="Multidrug resistance protein D"/>
    <property type="match status" value="1"/>
</dbReference>
<dbReference type="SUPFAM" id="SSF103473">
    <property type="entry name" value="MFS general substrate transporter"/>
    <property type="match status" value="2"/>
</dbReference>
<keyword evidence="2 6" id="KW-0812">Transmembrane</keyword>
<dbReference type="OrthoDB" id="2351791at2759"/>
<feature type="transmembrane region" description="Helical" evidence="6">
    <location>
        <begin position="373"/>
        <end position="394"/>
    </location>
</feature>
<feature type="region of interest" description="Disordered" evidence="5">
    <location>
        <begin position="547"/>
        <end position="573"/>
    </location>
</feature>
<dbReference type="PRINTS" id="PR01036">
    <property type="entry name" value="TCRTETB"/>
</dbReference>
<dbReference type="Gene3D" id="1.20.1250.20">
    <property type="entry name" value="MFS general substrate transporter like domains"/>
    <property type="match status" value="1"/>
</dbReference>
<feature type="transmembrane region" description="Helical" evidence="6">
    <location>
        <begin position="102"/>
        <end position="121"/>
    </location>
</feature>
<evidence type="ECO:0000256" key="3">
    <source>
        <dbReference type="ARBA" id="ARBA00022989"/>
    </source>
</evidence>
<feature type="transmembrane region" description="Helical" evidence="6">
    <location>
        <begin position="256"/>
        <end position="277"/>
    </location>
</feature>
<evidence type="ECO:0000256" key="5">
    <source>
        <dbReference type="SAM" id="MobiDB-lite"/>
    </source>
</evidence>
<dbReference type="Proteomes" id="UP000070054">
    <property type="component" value="Unassembled WGS sequence"/>
</dbReference>
<feature type="transmembrane region" description="Helical" evidence="6">
    <location>
        <begin position="513"/>
        <end position="532"/>
    </location>
</feature>
<keyword evidence="3 6" id="KW-1133">Transmembrane helix</keyword>
<dbReference type="InterPro" id="IPR011701">
    <property type="entry name" value="MFS"/>
</dbReference>
<evidence type="ECO:0000256" key="4">
    <source>
        <dbReference type="ARBA" id="ARBA00023136"/>
    </source>
</evidence>
<feature type="transmembrane region" description="Helical" evidence="6">
    <location>
        <begin position="338"/>
        <end position="366"/>
    </location>
</feature>
<evidence type="ECO:0000313" key="9">
    <source>
        <dbReference type="Proteomes" id="UP000070054"/>
    </source>
</evidence>
<feature type="transmembrane region" description="Helical" evidence="6">
    <location>
        <begin position="133"/>
        <end position="157"/>
    </location>
</feature>
<organism evidence="8 9">
    <name type="scientific">Colletotrichum nymphaeae SA-01</name>
    <dbReference type="NCBI Taxonomy" id="1460502"/>
    <lineage>
        <taxon>Eukaryota</taxon>
        <taxon>Fungi</taxon>
        <taxon>Dikarya</taxon>
        <taxon>Ascomycota</taxon>
        <taxon>Pezizomycotina</taxon>
        <taxon>Sordariomycetes</taxon>
        <taxon>Hypocreomycetidae</taxon>
        <taxon>Glomerellales</taxon>
        <taxon>Glomerellaceae</taxon>
        <taxon>Colletotrichum</taxon>
        <taxon>Colletotrichum acutatum species complex</taxon>
    </lineage>
</organism>
<dbReference type="InterPro" id="IPR020846">
    <property type="entry name" value="MFS_dom"/>
</dbReference>
<evidence type="ECO:0000313" key="8">
    <source>
        <dbReference type="EMBL" id="KXH27154.1"/>
    </source>
</evidence>
<dbReference type="PANTHER" id="PTHR23501">
    <property type="entry name" value="MAJOR FACILITATOR SUPERFAMILY"/>
    <property type="match status" value="1"/>
</dbReference>
<feature type="transmembrane region" description="Helical" evidence="6">
    <location>
        <begin position="232"/>
        <end position="250"/>
    </location>
</feature>
<evidence type="ECO:0000259" key="7">
    <source>
        <dbReference type="PROSITE" id="PS50850"/>
    </source>
</evidence>
<sequence>MSTTQTETPAVVLEKQTTQIDQNGKIVFKPSREFLLAFSALCAIALAVAFDATTLSVALPTMSVALGGTALEAFWSGTSFLLASTVLQPTVAGLSSIFGRKALVYVSALLFAAGSIVGALANNFHVVIAGRTIQGVGGGGILALTEVIITDLVPLAVRGQWFSLLSAVWSVGTVTGPLIGAGFAQNISWRWIFWINLPIIAIGAVMIFFFLKQAKVPGHIGTKLKKFDWLGSFLFTAGSTSFLFGISTGGVMYEWASFRCLLPMILGVFILVAFGFWELKFAPVPMIDKGIFNNWTMVANYIMTVFHGMILWSILYFLGRPQAYFSFAVLYYQAVKDYSVVVSAVAALPESLTVAPSAMAVGLIAGVTGRYRWSLWAGWVMITFGAGLMCLMRPDTSVPAWIWLNIPIGLGTGMLFPAMALSIQAACEPALNGQAAAFYSFLRTFGQSVGVAVSGVIFQNAFRNRLLDIPSLADVAEEYSRDATIVVEVIKRMPKGDAMRADLVEAYCDALRAIWISLIAFGGFCMLISVTVKKYSLEQEHITDQRLVTSDDTSKEDEESQGGDLERGQKVRS</sequence>
<reference evidence="8 9" key="1">
    <citation type="submission" date="2014-02" db="EMBL/GenBank/DDBJ databases">
        <title>The genome sequence of Colletotrichum nymphaeae SA-01.</title>
        <authorList>
            <person name="Baroncelli R."/>
            <person name="Thon M.R."/>
        </authorList>
    </citation>
    <scope>NUCLEOTIDE SEQUENCE [LARGE SCALE GENOMIC DNA]</scope>
    <source>
        <strain evidence="8 9">SA-01</strain>
    </source>
</reference>
<feature type="compositionally biased region" description="Basic and acidic residues" evidence="5">
    <location>
        <begin position="564"/>
        <end position="573"/>
    </location>
</feature>
<dbReference type="GO" id="GO:0005886">
    <property type="term" value="C:plasma membrane"/>
    <property type="evidence" value="ECO:0007669"/>
    <property type="project" value="TreeGrafter"/>
</dbReference>
<dbReference type="Pfam" id="PF07690">
    <property type="entry name" value="MFS_1"/>
    <property type="match status" value="1"/>
</dbReference>
<dbReference type="PROSITE" id="PS50850">
    <property type="entry name" value="MFS"/>
    <property type="match status" value="1"/>
</dbReference>
<proteinExistence type="predicted"/>
<comment type="caution">
    <text evidence="8">The sequence shown here is derived from an EMBL/GenBank/DDBJ whole genome shotgun (WGS) entry which is preliminary data.</text>
</comment>
<dbReference type="PANTHER" id="PTHR23501:SF59">
    <property type="entry name" value="MAJOR FACILITATOR SUPERFAMILY (MFS) PROFILE DOMAIN-CONTAINING PROTEIN-RELATED"/>
    <property type="match status" value="1"/>
</dbReference>
<dbReference type="InterPro" id="IPR036259">
    <property type="entry name" value="MFS_trans_sf"/>
</dbReference>
<comment type="subcellular location">
    <subcellularLocation>
        <location evidence="1">Membrane</location>
        <topology evidence="1">Multi-pass membrane protein</topology>
    </subcellularLocation>
</comment>
<feature type="transmembrane region" description="Helical" evidence="6">
    <location>
        <begin position="435"/>
        <end position="458"/>
    </location>
</feature>
<dbReference type="GO" id="GO:0022857">
    <property type="term" value="F:transmembrane transporter activity"/>
    <property type="evidence" value="ECO:0007669"/>
    <property type="project" value="InterPro"/>
</dbReference>
<feature type="domain" description="Major facilitator superfamily (MFS) profile" evidence="7">
    <location>
        <begin position="37"/>
        <end position="540"/>
    </location>
</feature>
<feature type="transmembrane region" description="Helical" evidence="6">
    <location>
        <begin position="298"/>
        <end position="318"/>
    </location>
</feature>
<protein>
    <submittedName>
        <fullName evidence="8">Major facilitator superfamily transporter</fullName>
    </submittedName>
</protein>
<dbReference type="EMBL" id="JEMN01001786">
    <property type="protein sequence ID" value="KXH27154.1"/>
    <property type="molecule type" value="Genomic_DNA"/>
</dbReference>
<accession>A0A135RTZ2</accession>
<evidence type="ECO:0000256" key="2">
    <source>
        <dbReference type="ARBA" id="ARBA00022692"/>
    </source>
</evidence>
<gene>
    <name evidence="8" type="ORF">CNYM01_10366</name>
</gene>